<evidence type="ECO:0000313" key="2">
    <source>
        <dbReference type="Proteomes" id="UP001447842"/>
    </source>
</evidence>
<gene>
    <name evidence="1" type="ORF">WCY31_07690</name>
</gene>
<accession>A0ABZ3H8Z8</accession>
<dbReference type="EMBL" id="CP147920">
    <property type="protein sequence ID" value="XAU14136.1"/>
    <property type="molecule type" value="Genomic_DNA"/>
</dbReference>
<dbReference type="Proteomes" id="UP001447842">
    <property type="component" value="Chromosome"/>
</dbReference>
<evidence type="ECO:0000313" key="1">
    <source>
        <dbReference type="EMBL" id="XAU14136.1"/>
    </source>
</evidence>
<sequence length="125" mass="13812">MNTFVGNIDFLLDSTNSKTTPNIFDFSCIFVTPNLVFVEELLETDIDFLQLGLKVFHLSADSMTYVSTLSRKCKLVSIYDLYSLALAKQENIPIVSDCKAVLSCANAEDIAALNSTGFLHFLCPS</sequence>
<protein>
    <recommendedName>
        <fullName evidence="3">PIN domain-containing protein</fullName>
    </recommendedName>
</protein>
<organism evidence="1 2">
    <name type="scientific">Sulfurimonas diazotrophicus</name>
    <dbReference type="NCBI Taxonomy" id="3131939"/>
    <lineage>
        <taxon>Bacteria</taxon>
        <taxon>Pseudomonadati</taxon>
        <taxon>Campylobacterota</taxon>
        <taxon>Epsilonproteobacteria</taxon>
        <taxon>Campylobacterales</taxon>
        <taxon>Sulfurimonadaceae</taxon>
        <taxon>Sulfurimonas</taxon>
    </lineage>
</organism>
<dbReference type="RefSeq" id="WP_345971936.1">
    <property type="nucleotide sequence ID" value="NZ_CP147920.1"/>
</dbReference>
<name>A0ABZ3H8Z8_9BACT</name>
<reference evidence="1 2" key="1">
    <citation type="submission" date="2024-03" db="EMBL/GenBank/DDBJ databases">
        <title>Sulfurimonas sp. HSL3-1.</title>
        <authorList>
            <person name="Wang S."/>
        </authorList>
    </citation>
    <scope>NUCLEOTIDE SEQUENCE [LARGE SCALE GENOMIC DNA]</scope>
    <source>
        <strain evidence="1 2">HSL3-1</strain>
    </source>
</reference>
<proteinExistence type="predicted"/>
<evidence type="ECO:0008006" key="3">
    <source>
        <dbReference type="Google" id="ProtNLM"/>
    </source>
</evidence>
<keyword evidence="2" id="KW-1185">Reference proteome</keyword>